<sequence length="53" mass="5450">MVASIVIGAAIFGYAGWTLTSYIRKTKKGKCASCSLAKSCVTACNEVASSSSK</sequence>
<evidence type="ECO:0000313" key="3">
    <source>
        <dbReference type="Proteomes" id="UP000272464"/>
    </source>
</evidence>
<accession>A0A3S1D0V2</accession>
<feature type="transmembrane region" description="Helical" evidence="1">
    <location>
        <begin position="6"/>
        <end position="23"/>
    </location>
</feature>
<keyword evidence="3" id="KW-1185">Reference proteome</keyword>
<keyword evidence="1" id="KW-1133">Transmembrane helix</keyword>
<dbReference type="AlphaFoldDB" id="A0A3S1D0V2"/>
<proteinExistence type="predicted"/>
<dbReference type="Proteomes" id="UP000272464">
    <property type="component" value="Unassembled WGS sequence"/>
</dbReference>
<organism evidence="2 3">
    <name type="scientific">Paenibacillus zeisoli</name>
    <dbReference type="NCBI Taxonomy" id="2496267"/>
    <lineage>
        <taxon>Bacteria</taxon>
        <taxon>Bacillati</taxon>
        <taxon>Bacillota</taxon>
        <taxon>Bacilli</taxon>
        <taxon>Bacillales</taxon>
        <taxon>Paenibacillaceae</taxon>
        <taxon>Paenibacillus</taxon>
    </lineage>
</organism>
<evidence type="ECO:0000256" key="1">
    <source>
        <dbReference type="SAM" id="Phobius"/>
    </source>
</evidence>
<comment type="caution">
    <text evidence="2">The sequence shown here is derived from an EMBL/GenBank/DDBJ whole genome shotgun (WGS) entry which is preliminary data.</text>
</comment>
<keyword evidence="1" id="KW-0472">Membrane</keyword>
<keyword evidence="1" id="KW-0812">Transmembrane</keyword>
<protein>
    <submittedName>
        <fullName evidence="2">FeoB-associated Cys-rich membrane protein</fullName>
    </submittedName>
</protein>
<dbReference type="RefSeq" id="WP_127198659.1">
    <property type="nucleotide sequence ID" value="NZ_RZNX01000002.1"/>
</dbReference>
<gene>
    <name evidence="2" type="ORF">EJP77_07830</name>
</gene>
<name>A0A3S1D0V2_9BACL</name>
<dbReference type="EMBL" id="RZNX01000002">
    <property type="protein sequence ID" value="RUT33545.1"/>
    <property type="molecule type" value="Genomic_DNA"/>
</dbReference>
<evidence type="ECO:0000313" key="2">
    <source>
        <dbReference type="EMBL" id="RUT33545.1"/>
    </source>
</evidence>
<dbReference type="Pfam" id="PF12669">
    <property type="entry name" value="FeoB_associated"/>
    <property type="match status" value="1"/>
</dbReference>
<reference evidence="2 3" key="1">
    <citation type="submission" date="2018-12" db="EMBL/GenBank/DDBJ databases">
        <authorList>
            <person name="Sun L."/>
            <person name="Chen Z."/>
        </authorList>
    </citation>
    <scope>NUCLEOTIDE SEQUENCE [LARGE SCALE GENOMIC DNA]</scope>
    <source>
        <strain evidence="2 3">3-5-3</strain>
    </source>
</reference>
<dbReference type="OrthoDB" id="2326035at2"/>